<dbReference type="NCBIfam" id="NF000953">
    <property type="entry name" value="PRK00095.2-4"/>
    <property type="match status" value="1"/>
</dbReference>
<dbReference type="InterPro" id="IPR014762">
    <property type="entry name" value="DNA_mismatch_repair_CS"/>
</dbReference>
<evidence type="ECO:0000256" key="2">
    <source>
        <dbReference type="ARBA" id="ARBA00021975"/>
    </source>
</evidence>
<name>A0ABQ5VWT1_9RHOB</name>
<dbReference type="InterPro" id="IPR013507">
    <property type="entry name" value="DNA_mismatch_S5_2-like"/>
</dbReference>
<protein>
    <recommendedName>
        <fullName evidence="2 5">DNA mismatch repair protein MutL</fullName>
    </recommendedName>
</protein>
<gene>
    <name evidence="5 8" type="primary">mutL</name>
    <name evidence="8" type="ORF">GCM10007939_20520</name>
</gene>
<dbReference type="Pfam" id="PF13589">
    <property type="entry name" value="HATPase_c_3"/>
    <property type="match status" value="1"/>
</dbReference>
<dbReference type="CDD" id="cd00782">
    <property type="entry name" value="MutL_Trans"/>
    <property type="match status" value="1"/>
</dbReference>
<dbReference type="PROSITE" id="PS00058">
    <property type="entry name" value="DNA_MISMATCH_REPAIR_1"/>
    <property type="match status" value="1"/>
</dbReference>
<evidence type="ECO:0000313" key="9">
    <source>
        <dbReference type="Proteomes" id="UP001156694"/>
    </source>
</evidence>
<evidence type="ECO:0000256" key="4">
    <source>
        <dbReference type="ARBA" id="ARBA00023204"/>
    </source>
</evidence>
<dbReference type="SMART" id="SM00853">
    <property type="entry name" value="MutL_C"/>
    <property type="match status" value="1"/>
</dbReference>
<dbReference type="CDD" id="cd16926">
    <property type="entry name" value="HATPase_MutL-MLH-PMS-like"/>
    <property type="match status" value="1"/>
</dbReference>
<dbReference type="Pfam" id="PF01119">
    <property type="entry name" value="DNA_mis_repair"/>
    <property type="match status" value="1"/>
</dbReference>
<dbReference type="PANTHER" id="PTHR10073">
    <property type="entry name" value="DNA MISMATCH REPAIR PROTEIN MLH, PMS, MUTL"/>
    <property type="match status" value="1"/>
</dbReference>
<dbReference type="InterPro" id="IPR014721">
    <property type="entry name" value="Ribsml_uS5_D2-typ_fold_subgr"/>
</dbReference>
<dbReference type="SUPFAM" id="SSF55874">
    <property type="entry name" value="ATPase domain of HSP90 chaperone/DNA topoisomerase II/histidine kinase"/>
    <property type="match status" value="1"/>
</dbReference>
<dbReference type="PANTHER" id="PTHR10073:SF12">
    <property type="entry name" value="DNA MISMATCH REPAIR PROTEIN MLH1"/>
    <property type="match status" value="1"/>
</dbReference>
<dbReference type="Gene3D" id="3.30.565.10">
    <property type="entry name" value="Histidine kinase-like ATPase, C-terminal domain"/>
    <property type="match status" value="1"/>
</dbReference>
<evidence type="ECO:0000313" key="8">
    <source>
        <dbReference type="EMBL" id="GLQ35769.1"/>
    </source>
</evidence>
<dbReference type="Gene3D" id="3.30.1370.100">
    <property type="entry name" value="MutL, C-terminal domain, regulatory subdomain"/>
    <property type="match status" value="1"/>
</dbReference>
<evidence type="ECO:0000256" key="5">
    <source>
        <dbReference type="HAMAP-Rule" id="MF_00149"/>
    </source>
</evidence>
<sequence length="617" mass="66042">MDISAPQISPDLPEIRQLDDAAANRIAAGEVVERPASAIKELVENSIDAQARRIEIAYADGGKTLIRVSDDGHGIPEYQLPLALSRHATSKIDGTDLLNIRSFGFRGEALPSMGAVGRLSVKSRVANAASGAEIVVDGGVIAPVRPVATPHGTVVELRNLFHATPARLKFLRTDRAEAGAISDVIKRLAMAEPSIGFTLRDVSGGGAGRVVFRADPESGDLFDALHGRLRSVLGAEFADNCLPVDATRDGMSLTGYASLPTFSRGNAMAQFLFVNGRPVKDKLLIGALRGAYSDFLHAGRYPVVALFLECDPEQVDVNVHPAKAEVRFREPGLARGLMISGLRHALTGAGHRASTTVADATLGAFSAPQIAPHDKDIRPLYQMRQSAPEYRPLAPSPMQGGFAETQGAVSGRVEDVIEQDVLVDDLPLGAARAQLHENYIVAQTKDGMVIVDQHAAHERLVYEKLKQQMADNGVAAQALLIPEVVELSEADRATLLDAAGELARFGLGIEGFGPTAIAVRETPAILGEVNAGAMVRDILDELADLAQTQTVKEQLEAILSRVACHGSIRSGRVMRADEMNALLREMEATPHSGQCNHGRPTYVELKLADIEKLFGRR</sequence>
<proteinExistence type="inferred from homology"/>
<organism evidence="8 9">
    <name type="scientific">Amylibacter marinus</name>
    <dbReference type="NCBI Taxonomy" id="1475483"/>
    <lineage>
        <taxon>Bacteria</taxon>
        <taxon>Pseudomonadati</taxon>
        <taxon>Pseudomonadota</taxon>
        <taxon>Alphaproteobacteria</taxon>
        <taxon>Rhodobacterales</taxon>
        <taxon>Paracoccaceae</taxon>
        <taxon>Amylibacter</taxon>
    </lineage>
</organism>
<comment type="caution">
    <text evidence="8">The sequence shown here is derived from an EMBL/GenBank/DDBJ whole genome shotgun (WGS) entry which is preliminary data.</text>
</comment>
<keyword evidence="4 5" id="KW-0234">DNA repair</keyword>
<dbReference type="SMART" id="SM01340">
    <property type="entry name" value="DNA_mis_repair"/>
    <property type="match status" value="1"/>
</dbReference>
<dbReference type="Gene3D" id="3.30.230.10">
    <property type="match status" value="1"/>
</dbReference>
<comment type="function">
    <text evidence="5">This protein is involved in the repair of mismatches in DNA. It is required for dam-dependent methyl-directed DNA mismatch repair. May act as a 'molecular matchmaker', a protein that promotes the formation of a stable complex between two or more DNA-binding proteins in an ATP-dependent manner without itself being part of a final effector complex.</text>
</comment>
<accession>A0ABQ5VWT1</accession>
<dbReference type="InterPro" id="IPR042120">
    <property type="entry name" value="MutL_C_dimsub"/>
</dbReference>
<dbReference type="InterPro" id="IPR020568">
    <property type="entry name" value="Ribosomal_Su5_D2-typ_SF"/>
</dbReference>
<reference evidence="9" key="1">
    <citation type="journal article" date="2019" name="Int. J. Syst. Evol. Microbiol.">
        <title>The Global Catalogue of Microorganisms (GCM) 10K type strain sequencing project: providing services to taxonomists for standard genome sequencing and annotation.</title>
        <authorList>
            <consortium name="The Broad Institute Genomics Platform"/>
            <consortium name="The Broad Institute Genome Sequencing Center for Infectious Disease"/>
            <person name="Wu L."/>
            <person name="Ma J."/>
        </authorList>
    </citation>
    <scope>NUCLEOTIDE SEQUENCE [LARGE SCALE GENOMIC DNA]</scope>
    <source>
        <strain evidence="9">NBRC 110140</strain>
    </source>
</reference>
<dbReference type="HAMAP" id="MF_00149">
    <property type="entry name" value="DNA_mis_repair"/>
    <property type="match status" value="1"/>
</dbReference>
<feature type="domain" description="MutL C-terminal dimerisation" evidence="6">
    <location>
        <begin position="431"/>
        <end position="574"/>
    </location>
</feature>
<dbReference type="EMBL" id="BSNN01000004">
    <property type="protein sequence ID" value="GLQ35769.1"/>
    <property type="molecule type" value="Genomic_DNA"/>
</dbReference>
<dbReference type="Proteomes" id="UP001156694">
    <property type="component" value="Unassembled WGS sequence"/>
</dbReference>
<dbReference type="InterPro" id="IPR020667">
    <property type="entry name" value="DNA_mismatch_repair_MutL"/>
</dbReference>
<keyword evidence="3 5" id="KW-0227">DNA damage</keyword>
<feature type="domain" description="DNA mismatch repair protein S5" evidence="7">
    <location>
        <begin position="229"/>
        <end position="347"/>
    </location>
</feature>
<keyword evidence="9" id="KW-1185">Reference proteome</keyword>
<dbReference type="Pfam" id="PF08676">
    <property type="entry name" value="MutL_C"/>
    <property type="match status" value="1"/>
</dbReference>
<evidence type="ECO:0000256" key="1">
    <source>
        <dbReference type="ARBA" id="ARBA00006082"/>
    </source>
</evidence>
<dbReference type="InterPro" id="IPR002099">
    <property type="entry name" value="MutL/Mlh/PMS"/>
</dbReference>
<evidence type="ECO:0000256" key="3">
    <source>
        <dbReference type="ARBA" id="ARBA00022763"/>
    </source>
</evidence>
<dbReference type="Gene3D" id="3.30.1540.20">
    <property type="entry name" value="MutL, C-terminal domain, dimerisation subdomain"/>
    <property type="match status" value="1"/>
</dbReference>
<dbReference type="InterPro" id="IPR038973">
    <property type="entry name" value="MutL/Mlh/Pms-like"/>
</dbReference>
<dbReference type="NCBIfam" id="TIGR00585">
    <property type="entry name" value="mutl"/>
    <property type="match status" value="1"/>
</dbReference>
<dbReference type="InterPro" id="IPR014790">
    <property type="entry name" value="MutL_C"/>
</dbReference>
<dbReference type="InterPro" id="IPR036890">
    <property type="entry name" value="HATPase_C_sf"/>
</dbReference>
<dbReference type="SUPFAM" id="SSF118116">
    <property type="entry name" value="DNA mismatch repair protein MutL"/>
    <property type="match status" value="1"/>
</dbReference>
<evidence type="ECO:0000259" key="6">
    <source>
        <dbReference type="SMART" id="SM00853"/>
    </source>
</evidence>
<dbReference type="SUPFAM" id="SSF54211">
    <property type="entry name" value="Ribosomal protein S5 domain 2-like"/>
    <property type="match status" value="1"/>
</dbReference>
<dbReference type="InterPro" id="IPR037198">
    <property type="entry name" value="MutL_C_sf"/>
</dbReference>
<dbReference type="InterPro" id="IPR042121">
    <property type="entry name" value="MutL_C_regsub"/>
</dbReference>
<dbReference type="RefSeq" id="WP_284378646.1">
    <property type="nucleotide sequence ID" value="NZ_BSNN01000004.1"/>
</dbReference>
<comment type="similarity">
    <text evidence="1 5">Belongs to the DNA mismatch repair MutL/HexB family.</text>
</comment>
<evidence type="ECO:0000259" key="7">
    <source>
        <dbReference type="SMART" id="SM01340"/>
    </source>
</evidence>